<dbReference type="PANTHER" id="PTHR43630">
    <property type="entry name" value="POLY-BETA-1,6-N-ACETYL-D-GLUCOSAMINE SYNTHASE"/>
    <property type="match status" value="1"/>
</dbReference>
<accession>A0A937X9E1</accession>
<comment type="caution">
    <text evidence="3">The sequence shown here is derived from an EMBL/GenBank/DDBJ whole genome shotgun (WGS) entry which is preliminary data.</text>
</comment>
<proteinExistence type="predicted"/>
<feature type="domain" description="Glycosyltransferase 2-like" evidence="2">
    <location>
        <begin position="8"/>
        <end position="101"/>
    </location>
</feature>
<dbReference type="CDD" id="cd02511">
    <property type="entry name" value="Beta4Glucosyltransferase"/>
    <property type="match status" value="1"/>
</dbReference>
<name>A0A937X9E1_UNCEI</name>
<dbReference type="InterPro" id="IPR001173">
    <property type="entry name" value="Glyco_trans_2-like"/>
</dbReference>
<feature type="region of interest" description="Disordered" evidence="1">
    <location>
        <begin position="255"/>
        <end position="295"/>
    </location>
</feature>
<evidence type="ECO:0000313" key="4">
    <source>
        <dbReference type="Proteomes" id="UP000748308"/>
    </source>
</evidence>
<dbReference type="PANTHER" id="PTHR43630:SF2">
    <property type="entry name" value="GLYCOSYLTRANSFERASE"/>
    <property type="match status" value="1"/>
</dbReference>
<evidence type="ECO:0000256" key="1">
    <source>
        <dbReference type="SAM" id="MobiDB-lite"/>
    </source>
</evidence>
<organism evidence="3 4">
    <name type="scientific">Eiseniibacteriota bacterium</name>
    <dbReference type="NCBI Taxonomy" id="2212470"/>
    <lineage>
        <taxon>Bacteria</taxon>
        <taxon>Candidatus Eiseniibacteriota</taxon>
    </lineage>
</organism>
<gene>
    <name evidence="3" type="ORF">FJY75_00325</name>
</gene>
<dbReference type="Proteomes" id="UP000748308">
    <property type="component" value="Unassembled WGS sequence"/>
</dbReference>
<protein>
    <submittedName>
        <fullName evidence="3">Glycosyltransferase family 2 protein</fullName>
    </submittedName>
</protein>
<sequence>MSARLPLSVIVIARDEEDRLPRALASVAWADEIVVVDSGSRDATCEVARRAGARVIVRAWAGYSAQKAFAADQAAHDWILWLDADEEVSPALRAAIEGALARQAEGGARCDAYQVNRRTEYLGRYLRFGGWYPDRKVRLFRRDRAAFDGRRVHESVRVAGPVGRLRGELLHHSFRDFAHHVAKTHELARLWAEEREGRRVRAGDLLFHPLAKGLKSYLWQGGILEGWRGLLLAGMGGYSVWLKYALLRARQGEEVGRGGAAPGARQGEEAGRGRAAPGARHAGRGAQGRESEDVH</sequence>
<dbReference type="AlphaFoldDB" id="A0A937X9E1"/>
<dbReference type="Gene3D" id="3.90.550.10">
    <property type="entry name" value="Spore Coat Polysaccharide Biosynthesis Protein SpsA, Chain A"/>
    <property type="match status" value="1"/>
</dbReference>
<reference evidence="3" key="1">
    <citation type="submission" date="2019-03" db="EMBL/GenBank/DDBJ databases">
        <title>Lake Tanganyika Metagenome-Assembled Genomes (MAGs).</title>
        <authorList>
            <person name="Tran P."/>
        </authorList>
    </citation>
    <scope>NUCLEOTIDE SEQUENCE</scope>
    <source>
        <strain evidence="3">M_DeepCast_400m_m2_100</strain>
    </source>
</reference>
<evidence type="ECO:0000313" key="3">
    <source>
        <dbReference type="EMBL" id="MBM3316272.1"/>
    </source>
</evidence>
<dbReference type="Pfam" id="PF00535">
    <property type="entry name" value="Glycos_transf_2"/>
    <property type="match status" value="1"/>
</dbReference>
<evidence type="ECO:0000259" key="2">
    <source>
        <dbReference type="Pfam" id="PF00535"/>
    </source>
</evidence>
<dbReference type="EMBL" id="VGIY01000003">
    <property type="protein sequence ID" value="MBM3316272.1"/>
    <property type="molecule type" value="Genomic_DNA"/>
</dbReference>
<dbReference type="SUPFAM" id="SSF53448">
    <property type="entry name" value="Nucleotide-diphospho-sugar transferases"/>
    <property type="match status" value="1"/>
</dbReference>
<dbReference type="InterPro" id="IPR029044">
    <property type="entry name" value="Nucleotide-diphossugar_trans"/>
</dbReference>